<accession>A0A934JVM6</accession>
<evidence type="ECO:0000313" key="2">
    <source>
        <dbReference type="EMBL" id="MBJ7538130.1"/>
    </source>
</evidence>
<evidence type="ECO:0000256" key="1">
    <source>
        <dbReference type="SAM" id="MobiDB-lite"/>
    </source>
</evidence>
<comment type="caution">
    <text evidence="2">The sequence shown here is derived from an EMBL/GenBank/DDBJ whole genome shotgun (WGS) entry which is preliminary data.</text>
</comment>
<sequence length="132" mass="14534">MSGSLPHTIAITNHTLPNANSTGYTPFDLRSDEDKNIAALNARNAKASSDFVVTISEEGQALSQHSKPQSEEMKAQPLSKNDIQKAETVEVQASNSREELESIQSIEEKHQGELEDYQDNDAHTGHFLDDIV</sequence>
<organism evidence="2 3">
    <name type="scientific">Marinomonas transparens</name>
    <dbReference type="NCBI Taxonomy" id="2795388"/>
    <lineage>
        <taxon>Bacteria</taxon>
        <taxon>Pseudomonadati</taxon>
        <taxon>Pseudomonadota</taxon>
        <taxon>Gammaproteobacteria</taxon>
        <taxon>Oceanospirillales</taxon>
        <taxon>Oceanospirillaceae</taxon>
        <taxon>Marinomonas</taxon>
    </lineage>
</organism>
<feature type="compositionally biased region" description="Basic and acidic residues" evidence="1">
    <location>
        <begin position="96"/>
        <end position="113"/>
    </location>
</feature>
<name>A0A934JVM6_9GAMM</name>
<dbReference type="EMBL" id="JAEMNX010000011">
    <property type="protein sequence ID" value="MBJ7538130.1"/>
    <property type="molecule type" value="Genomic_DNA"/>
</dbReference>
<reference evidence="2" key="1">
    <citation type="submission" date="2020-12" db="EMBL/GenBank/DDBJ databases">
        <title>Marinomonas arctica sp. nov., a psychrotolerant bacterium isolated from the Arctic.</title>
        <authorList>
            <person name="Zhang Y."/>
        </authorList>
    </citation>
    <scope>NUCLEOTIDE SEQUENCE</scope>
    <source>
        <strain evidence="2">C1424</strain>
    </source>
</reference>
<evidence type="ECO:0000313" key="3">
    <source>
        <dbReference type="Proteomes" id="UP000628710"/>
    </source>
</evidence>
<dbReference type="AlphaFoldDB" id="A0A934JVM6"/>
<keyword evidence="3" id="KW-1185">Reference proteome</keyword>
<protein>
    <submittedName>
        <fullName evidence="2">Uncharacterized protein</fullName>
    </submittedName>
</protein>
<dbReference type="Proteomes" id="UP000628710">
    <property type="component" value="Unassembled WGS sequence"/>
</dbReference>
<proteinExistence type="predicted"/>
<feature type="region of interest" description="Disordered" evidence="1">
    <location>
        <begin position="58"/>
        <end position="132"/>
    </location>
</feature>
<feature type="compositionally biased region" description="Basic and acidic residues" evidence="1">
    <location>
        <begin position="120"/>
        <end position="132"/>
    </location>
</feature>
<gene>
    <name evidence="2" type="ORF">I8J31_10630</name>
</gene>